<gene>
    <name evidence="2" type="ORF">Ocin01_04187</name>
</gene>
<accession>A0A1D2NB58</accession>
<dbReference type="GO" id="GO:0004386">
    <property type="term" value="F:helicase activity"/>
    <property type="evidence" value="ECO:0007669"/>
    <property type="project" value="UniProtKB-KW"/>
</dbReference>
<feature type="domain" description="Tudor" evidence="1">
    <location>
        <begin position="124"/>
        <end position="187"/>
    </location>
</feature>
<dbReference type="Gene3D" id="2.30.30.140">
    <property type="match status" value="1"/>
</dbReference>
<evidence type="ECO:0000313" key="2">
    <source>
        <dbReference type="EMBL" id="ODN02492.1"/>
    </source>
</evidence>
<comment type="caution">
    <text evidence="2">The sequence shown here is derived from an EMBL/GenBank/DDBJ whole genome shotgun (WGS) entry which is preliminary data.</text>
</comment>
<dbReference type="InterPro" id="IPR002999">
    <property type="entry name" value="Tudor"/>
</dbReference>
<keyword evidence="2" id="KW-0547">Nucleotide-binding</keyword>
<keyword evidence="2" id="KW-0347">Helicase</keyword>
<sequence length="288" mass="33339">MANGYTALCPSSLSSTLTSAPPRLDLESELSADPTLMPVYYSKSGVPSIFLQPPDYIQTKSHFVKEGDEKLCVASAIYSPSDISLIYAKDFPKKVDSFAWHMTDVYNAVMKSAHRVKWIVNSNLVQDGMFLAVFRREDKEWLRGKVLNPTSTNQTEKRFMVEYIDFGDHAEVSEQDLAYLHKNFAHKLGWAIKCRLELDLYFDQYHKGEVMWKRSLNHHLHETLFDKRFRVKFIKKVIQFGEEVWEVSLLKFRDDHPMNAVQQPIQKQIILQSFDAYVKEGGAEVTKF</sequence>
<evidence type="ECO:0000313" key="3">
    <source>
        <dbReference type="Proteomes" id="UP000094527"/>
    </source>
</evidence>
<dbReference type="Proteomes" id="UP000094527">
    <property type="component" value="Unassembled WGS sequence"/>
</dbReference>
<keyword evidence="3" id="KW-1185">Reference proteome</keyword>
<dbReference type="EMBL" id="LJIJ01000109">
    <property type="protein sequence ID" value="ODN02492.1"/>
    <property type="molecule type" value="Genomic_DNA"/>
</dbReference>
<dbReference type="AlphaFoldDB" id="A0A1D2NB58"/>
<dbReference type="SUPFAM" id="SSF63748">
    <property type="entry name" value="Tudor/PWWP/MBT"/>
    <property type="match status" value="1"/>
</dbReference>
<name>A0A1D2NB58_ORCCI</name>
<dbReference type="OrthoDB" id="5800423at2759"/>
<dbReference type="GO" id="GO:0005737">
    <property type="term" value="C:cytoplasm"/>
    <property type="evidence" value="ECO:0007669"/>
    <property type="project" value="UniProtKB-ARBA"/>
</dbReference>
<reference evidence="2 3" key="1">
    <citation type="journal article" date="2016" name="Genome Biol. Evol.">
        <title>Gene Family Evolution Reflects Adaptation to Soil Environmental Stressors in the Genome of the Collembolan Orchesella cincta.</title>
        <authorList>
            <person name="Faddeeva-Vakhrusheva A."/>
            <person name="Derks M.F."/>
            <person name="Anvar S.Y."/>
            <person name="Agamennone V."/>
            <person name="Suring W."/>
            <person name="Smit S."/>
            <person name="van Straalen N.M."/>
            <person name="Roelofs D."/>
        </authorList>
    </citation>
    <scope>NUCLEOTIDE SEQUENCE [LARGE SCALE GENOMIC DNA]</scope>
    <source>
        <tissue evidence="2">Mixed pool</tissue>
    </source>
</reference>
<dbReference type="Gene3D" id="2.40.50.90">
    <property type="match status" value="1"/>
</dbReference>
<keyword evidence="2" id="KW-0067">ATP-binding</keyword>
<dbReference type="Pfam" id="PF00567">
    <property type="entry name" value="TUDOR"/>
    <property type="match status" value="1"/>
</dbReference>
<protein>
    <submittedName>
        <fullName evidence="2">Putative ATP-dependent RNA helicase spindle-E</fullName>
    </submittedName>
</protein>
<evidence type="ECO:0000259" key="1">
    <source>
        <dbReference type="PROSITE" id="PS50304"/>
    </source>
</evidence>
<proteinExistence type="predicted"/>
<dbReference type="CDD" id="cd20379">
    <property type="entry name" value="Tudor_dTUD-like"/>
    <property type="match status" value="1"/>
</dbReference>
<dbReference type="PROSITE" id="PS50304">
    <property type="entry name" value="TUDOR"/>
    <property type="match status" value="1"/>
</dbReference>
<dbReference type="InterPro" id="IPR035437">
    <property type="entry name" value="SNase_OB-fold_sf"/>
</dbReference>
<organism evidence="2 3">
    <name type="scientific">Orchesella cincta</name>
    <name type="common">Springtail</name>
    <name type="synonym">Podura cincta</name>
    <dbReference type="NCBI Taxonomy" id="48709"/>
    <lineage>
        <taxon>Eukaryota</taxon>
        <taxon>Metazoa</taxon>
        <taxon>Ecdysozoa</taxon>
        <taxon>Arthropoda</taxon>
        <taxon>Hexapoda</taxon>
        <taxon>Collembola</taxon>
        <taxon>Entomobryomorpha</taxon>
        <taxon>Entomobryoidea</taxon>
        <taxon>Orchesellidae</taxon>
        <taxon>Orchesellinae</taxon>
        <taxon>Orchesella</taxon>
    </lineage>
</organism>
<keyword evidence="2" id="KW-0378">Hydrolase</keyword>